<protein>
    <recommendedName>
        <fullName evidence="4">Extracellular solute-binding protein, family 3</fullName>
    </recommendedName>
</protein>
<dbReference type="Proteomes" id="UP001236258">
    <property type="component" value="Unassembled WGS sequence"/>
</dbReference>
<accession>A0ABT9GQ69</accession>
<reference evidence="2 3" key="1">
    <citation type="submission" date="2023-08" db="EMBL/GenBank/DDBJ databases">
        <authorList>
            <person name="Joshi A."/>
            <person name="Thite S."/>
        </authorList>
    </citation>
    <scope>NUCLEOTIDE SEQUENCE [LARGE SCALE GENOMIC DNA]</scope>
    <source>
        <strain evidence="2 3">1E1</strain>
    </source>
</reference>
<dbReference type="EMBL" id="JAUZVY010000003">
    <property type="protein sequence ID" value="MDP4529109.1"/>
    <property type="molecule type" value="Genomic_DNA"/>
</dbReference>
<evidence type="ECO:0000313" key="2">
    <source>
        <dbReference type="EMBL" id="MDP4529109.1"/>
    </source>
</evidence>
<keyword evidence="3" id="KW-1185">Reference proteome</keyword>
<proteinExistence type="predicted"/>
<comment type="caution">
    <text evidence="2">The sequence shown here is derived from an EMBL/GenBank/DDBJ whole genome shotgun (WGS) entry which is preliminary data.</text>
</comment>
<evidence type="ECO:0000256" key="1">
    <source>
        <dbReference type="SAM" id="SignalP"/>
    </source>
</evidence>
<name>A0ABT9GQ69_9GAMM</name>
<feature type="chain" id="PRO_5045802414" description="Extracellular solute-binding protein, family 3" evidence="1">
    <location>
        <begin position="19"/>
        <end position="227"/>
    </location>
</feature>
<dbReference type="RefSeq" id="WP_305945215.1">
    <property type="nucleotide sequence ID" value="NZ_JAUZVY010000003.1"/>
</dbReference>
<keyword evidence="1" id="KW-0732">Signal</keyword>
<sequence length="227" mass="25927">MCKWVWTALLLCSATRLAAEPMPVKNLVISYSDHPYVMHILNPLLQAAYKELGYQVEFVQADGARAHTLFQRQLVDADSGRTSYWLAEYDAELPVIWLDTLQLSLYCRQEIPCNAEILQDPRVFIVIPAQESTYQQFQLEMNARPYFVSGFATAEKMLLSGRVDYLLWVEGQLLSPLNDPNLQRATGSLRQFDVYHVLHSHHQTLLPELEAAVRLRIQAFTENSGGN</sequence>
<evidence type="ECO:0000313" key="3">
    <source>
        <dbReference type="Proteomes" id="UP001236258"/>
    </source>
</evidence>
<feature type="signal peptide" evidence="1">
    <location>
        <begin position="1"/>
        <end position="18"/>
    </location>
</feature>
<evidence type="ECO:0008006" key="4">
    <source>
        <dbReference type="Google" id="ProtNLM"/>
    </source>
</evidence>
<gene>
    <name evidence="2" type="ORF">Q3O59_08710</name>
</gene>
<organism evidence="2 3">
    <name type="scientific">Alkalimonas delamerensis</name>
    <dbReference type="NCBI Taxonomy" id="265981"/>
    <lineage>
        <taxon>Bacteria</taxon>
        <taxon>Pseudomonadati</taxon>
        <taxon>Pseudomonadota</taxon>
        <taxon>Gammaproteobacteria</taxon>
        <taxon>Alkalimonas</taxon>
    </lineage>
</organism>
<dbReference type="SUPFAM" id="SSF53850">
    <property type="entry name" value="Periplasmic binding protein-like II"/>
    <property type="match status" value="1"/>
</dbReference>